<dbReference type="SUPFAM" id="SSF88946">
    <property type="entry name" value="Sigma2 domain of RNA polymerase sigma factors"/>
    <property type="match status" value="1"/>
</dbReference>
<protein>
    <submittedName>
        <fullName evidence="8">Sigma-70 family RNA polymerase sigma factor</fullName>
    </submittedName>
</protein>
<keyword evidence="4" id="KW-0238">DNA-binding</keyword>
<dbReference type="InterPro" id="IPR013325">
    <property type="entry name" value="RNA_pol_sigma_r2"/>
</dbReference>
<evidence type="ECO:0000256" key="5">
    <source>
        <dbReference type="ARBA" id="ARBA00023163"/>
    </source>
</evidence>
<dbReference type="NCBIfam" id="TIGR02937">
    <property type="entry name" value="sigma70-ECF"/>
    <property type="match status" value="1"/>
</dbReference>
<dbReference type="SUPFAM" id="SSF88659">
    <property type="entry name" value="Sigma3 and sigma4 domains of RNA polymerase sigma factors"/>
    <property type="match status" value="1"/>
</dbReference>
<dbReference type="InterPro" id="IPR013249">
    <property type="entry name" value="RNA_pol_sigma70_r4_t2"/>
</dbReference>
<keyword evidence="2" id="KW-0805">Transcription regulation</keyword>
<keyword evidence="5" id="KW-0804">Transcription</keyword>
<sequence>MEFRPIPHLYSKPTLLPPRVPHMTDNELLAQYYASGDQEWLGHLLERYTLLLLGVCLKYLKDEQEARDAVQQVFLKVLTEAGRFKIDFFKSWLYMVAKNHCLMKLRSTQGRRMQDIDDHSFAAPEDRRDELLANEQIYRHLEWALGELGNEQRQCVTLFYLEKKSYQQISDATGYSLLQVKSYIQNGKRNLRILLERKLKENPL</sequence>
<evidence type="ECO:0000313" key="8">
    <source>
        <dbReference type="EMBL" id="TCZ67342.1"/>
    </source>
</evidence>
<dbReference type="RefSeq" id="WP_131853477.1">
    <property type="nucleotide sequence ID" value="NZ_SKFH01000035.1"/>
</dbReference>
<feature type="domain" description="RNA polymerase sigma factor 70 region 4 type 2" evidence="7">
    <location>
        <begin position="144"/>
        <end position="191"/>
    </location>
</feature>
<dbReference type="InterPro" id="IPR039425">
    <property type="entry name" value="RNA_pol_sigma-70-like"/>
</dbReference>
<dbReference type="InterPro" id="IPR036388">
    <property type="entry name" value="WH-like_DNA-bd_sf"/>
</dbReference>
<dbReference type="InterPro" id="IPR014284">
    <property type="entry name" value="RNA_pol_sigma-70_dom"/>
</dbReference>
<dbReference type="Gene3D" id="1.10.10.10">
    <property type="entry name" value="Winged helix-like DNA-binding domain superfamily/Winged helix DNA-binding domain"/>
    <property type="match status" value="1"/>
</dbReference>
<name>A0A4R4E081_9BACT</name>
<dbReference type="EMBL" id="SKFH01000035">
    <property type="protein sequence ID" value="TCZ67342.1"/>
    <property type="molecule type" value="Genomic_DNA"/>
</dbReference>
<dbReference type="GO" id="GO:0016987">
    <property type="term" value="F:sigma factor activity"/>
    <property type="evidence" value="ECO:0007669"/>
    <property type="project" value="UniProtKB-KW"/>
</dbReference>
<gene>
    <name evidence="8" type="ORF">E0486_15670</name>
</gene>
<organism evidence="8 9">
    <name type="scientific">Flaviaesturariibacter aridisoli</name>
    <dbReference type="NCBI Taxonomy" id="2545761"/>
    <lineage>
        <taxon>Bacteria</taxon>
        <taxon>Pseudomonadati</taxon>
        <taxon>Bacteroidota</taxon>
        <taxon>Chitinophagia</taxon>
        <taxon>Chitinophagales</taxon>
        <taxon>Chitinophagaceae</taxon>
        <taxon>Flaviaestuariibacter</taxon>
    </lineage>
</organism>
<dbReference type="InterPro" id="IPR013324">
    <property type="entry name" value="RNA_pol_sigma_r3/r4-like"/>
</dbReference>
<dbReference type="Pfam" id="PF08281">
    <property type="entry name" value="Sigma70_r4_2"/>
    <property type="match status" value="1"/>
</dbReference>
<proteinExistence type="inferred from homology"/>
<dbReference type="PANTHER" id="PTHR43133:SF8">
    <property type="entry name" value="RNA POLYMERASE SIGMA FACTOR HI_1459-RELATED"/>
    <property type="match status" value="1"/>
</dbReference>
<dbReference type="OrthoDB" id="1116873at2"/>
<dbReference type="GO" id="GO:0006352">
    <property type="term" value="P:DNA-templated transcription initiation"/>
    <property type="evidence" value="ECO:0007669"/>
    <property type="project" value="InterPro"/>
</dbReference>
<comment type="similarity">
    <text evidence="1">Belongs to the sigma-70 factor family. ECF subfamily.</text>
</comment>
<keyword evidence="9" id="KW-1185">Reference proteome</keyword>
<feature type="domain" description="RNA polymerase sigma-70 region 2" evidence="6">
    <location>
        <begin position="44"/>
        <end position="109"/>
    </location>
</feature>
<evidence type="ECO:0000259" key="6">
    <source>
        <dbReference type="Pfam" id="PF04542"/>
    </source>
</evidence>
<dbReference type="Gene3D" id="1.10.1740.10">
    <property type="match status" value="1"/>
</dbReference>
<dbReference type="Pfam" id="PF04542">
    <property type="entry name" value="Sigma70_r2"/>
    <property type="match status" value="1"/>
</dbReference>
<dbReference type="InterPro" id="IPR007627">
    <property type="entry name" value="RNA_pol_sigma70_r2"/>
</dbReference>
<dbReference type="Proteomes" id="UP000295164">
    <property type="component" value="Unassembled WGS sequence"/>
</dbReference>
<evidence type="ECO:0000259" key="7">
    <source>
        <dbReference type="Pfam" id="PF08281"/>
    </source>
</evidence>
<evidence type="ECO:0000256" key="1">
    <source>
        <dbReference type="ARBA" id="ARBA00010641"/>
    </source>
</evidence>
<reference evidence="8 9" key="1">
    <citation type="submission" date="2019-03" db="EMBL/GenBank/DDBJ databases">
        <authorList>
            <person name="Kim M.K.M."/>
        </authorList>
    </citation>
    <scope>NUCLEOTIDE SEQUENCE [LARGE SCALE GENOMIC DNA]</scope>
    <source>
        <strain evidence="8 9">17J68-15</strain>
    </source>
</reference>
<evidence type="ECO:0000256" key="4">
    <source>
        <dbReference type="ARBA" id="ARBA00023125"/>
    </source>
</evidence>
<accession>A0A4R4E081</accession>
<evidence type="ECO:0000256" key="3">
    <source>
        <dbReference type="ARBA" id="ARBA00023082"/>
    </source>
</evidence>
<keyword evidence="3" id="KW-0731">Sigma factor</keyword>
<comment type="caution">
    <text evidence="8">The sequence shown here is derived from an EMBL/GenBank/DDBJ whole genome shotgun (WGS) entry which is preliminary data.</text>
</comment>
<evidence type="ECO:0000256" key="2">
    <source>
        <dbReference type="ARBA" id="ARBA00023015"/>
    </source>
</evidence>
<evidence type="ECO:0000313" key="9">
    <source>
        <dbReference type="Proteomes" id="UP000295164"/>
    </source>
</evidence>
<dbReference type="PANTHER" id="PTHR43133">
    <property type="entry name" value="RNA POLYMERASE ECF-TYPE SIGMA FACTO"/>
    <property type="match status" value="1"/>
</dbReference>
<dbReference type="AlphaFoldDB" id="A0A4R4E081"/>
<dbReference type="GO" id="GO:0003677">
    <property type="term" value="F:DNA binding"/>
    <property type="evidence" value="ECO:0007669"/>
    <property type="project" value="UniProtKB-KW"/>
</dbReference>